<reference evidence="2 3" key="1">
    <citation type="journal article" date="2018" name="Sci. Rep.">
        <title>Comparative analysis of the Pocillopora damicornis genome highlights role of immune system in coral evolution.</title>
        <authorList>
            <person name="Cunning R."/>
            <person name="Bay R.A."/>
            <person name="Gillette P."/>
            <person name="Baker A.C."/>
            <person name="Traylor-Knowles N."/>
        </authorList>
    </citation>
    <scope>NUCLEOTIDE SEQUENCE [LARGE SCALE GENOMIC DNA]</scope>
    <source>
        <strain evidence="2">RSMAS</strain>
        <tissue evidence="2">Whole animal</tissue>
    </source>
</reference>
<accession>A0A3M6UX94</accession>
<dbReference type="AlphaFoldDB" id="A0A3M6UX94"/>
<keyword evidence="3" id="KW-1185">Reference proteome</keyword>
<keyword evidence="1" id="KW-0732">Signal</keyword>
<organism evidence="2 3">
    <name type="scientific">Pocillopora damicornis</name>
    <name type="common">Cauliflower coral</name>
    <name type="synonym">Millepora damicornis</name>
    <dbReference type="NCBI Taxonomy" id="46731"/>
    <lineage>
        <taxon>Eukaryota</taxon>
        <taxon>Metazoa</taxon>
        <taxon>Cnidaria</taxon>
        <taxon>Anthozoa</taxon>
        <taxon>Hexacorallia</taxon>
        <taxon>Scleractinia</taxon>
        <taxon>Astrocoeniina</taxon>
        <taxon>Pocilloporidae</taxon>
        <taxon>Pocillopora</taxon>
    </lineage>
</organism>
<dbReference type="EMBL" id="RCHS01000537">
    <property type="protein sequence ID" value="RMX58333.1"/>
    <property type="molecule type" value="Genomic_DNA"/>
</dbReference>
<gene>
    <name evidence="2" type="ORF">pdam_00000195</name>
</gene>
<proteinExistence type="predicted"/>
<evidence type="ECO:0000313" key="3">
    <source>
        <dbReference type="Proteomes" id="UP000275408"/>
    </source>
</evidence>
<feature type="chain" id="PRO_5018239246" evidence="1">
    <location>
        <begin position="20"/>
        <end position="107"/>
    </location>
</feature>
<protein>
    <submittedName>
        <fullName evidence="2">Uncharacterized protein</fullName>
    </submittedName>
</protein>
<evidence type="ECO:0000313" key="2">
    <source>
        <dbReference type="EMBL" id="RMX58333.1"/>
    </source>
</evidence>
<feature type="non-terminal residue" evidence="2">
    <location>
        <position position="107"/>
    </location>
</feature>
<comment type="caution">
    <text evidence="2">The sequence shown here is derived from an EMBL/GenBank/DDBJ whole genome shotgun (WGS) entry which is preliminary data.</text>
</comment>
<feature type="signal peptide" evidence="1">
    <location>
        <begin position="1"/>
        <end position="19"/>
    </location>
</feature>
<name>A0A3M6UX94_POCDA</name>
<evidence type="ECO:0000256" key="1">
    <source>
        <dbReference type="SAM" id="SignalP"/>
    </source>
</evidence>
<sequence>MFRKIFQCLLLVLLAHLEAGEIRGLSPYFFKRAPKNLKEKVFHWSSVYQDDAWCSEVCDAKICRMIEKNGRFDRSYKDCNCGLHCHCLYTEFNDYHKTYVYRCMPAF</sequence>
<dbReference type="Proteomes" id="UP000275408">
    <property type="component" value="Unassembled WGS sequence"/>
</dbReference>